<dbReference type="EMBL" id="CAUJNA010000480">
    <property type="protein sequence ID" value="CAJ1377672.1"/>
    <property type="molecule type" value="Genomic_DNA"/>
</dbReference>
<feature type="region of interest" description="Disordered" evidence="1">
    <location>
        <begin position="301"/>
        <end position="329"/>
    </location>
</feature>
<evidence type="ECO:0000313" key="3">
    <source>
        <dbReference type="Proteomes" id="UP001178507"/>
    </source>
</evidence>
<accession>A0AA36MSS7</accession>
<gene>
    <name evidence="2" type="ORF">EVOR1521_LOCUS6403</name>
</gene>
<evidence type="ECO:0000313" key="2">
    <source>
        <dbReference type="EMBL" id="CAJ1377672.1"/>
    </source>
</evidence>
<proteinExistence type="predicted"/>
<reference evidence="2" key="1">
    <citation type="submission" date="2023-08" db="EMBL/GenBank/DDBJ databases">
        <authorList>
            <person name="Chen Y."/>
            <person name="Shah S."/>
            <person name="Dougan E. K."/>
            <person name="Thang M."/>
            <person name="Chan C."/>
        </authorList>
    </citation>
    <scope>NUCLEOTIDE SEQUENCE</scope>
</reference>
<sequence length="341" mass="37299">MLRLVTLSRITKSHYGLIVPLTSGWECADGRAPTLAASEKPIAQAILQHIWNEARAGWDRQMAANLNAVAATAAAASSGSAPAASPAADDRVPKQLPANVWSSLNDYQSQQIGGFDRVFPVNELLGAERIVARVCHEHVVSENYGPIHLGEIVAARTFSASGEPNPLAKKDRAATTLTVTGDKLVSAPEELWSPRSVLSVIDGLNSICWCMILLKFGSEQVTHAFFDWLVKMARSRPQKTEQFGQFWLTVAWKLATELRGGQTFDAAVAPIMRDYDTFTECMSREPQSTLQEVHARLFPSCGRRSGRNRGPRASWAQSEPNAARWSSEAKPDWATQLVGGF</sequence>
<dbReference type="Proteomes" id="UP001178507">
    <property type="component" value="Unassembled WGS sequence"/>
</dbReference>
<organism evidence="2 3">
    <name type="scientific">Effrenium voratum</name>
    <dbReference type="NCBI Taxonomy" id="2562239"/>
    <lineage>
        <taxon>Eukaryota</taxon>
        <taxon>Sar</taxon>
        <taxon>Alveolata</taxon>
        <taxon>Dinophyceae</taxon>
        <taxon>Suessiales</taxon>
        <taxon>Symbiodiniaceae</taxon>
        <taxon>Effrenium</taxon>
    </lineage>
</organism>
<protein>
    <submittedName>
        <fullName evidence="2">Uncharacterized protein</fullName>
    </submittedName>
</protein>
<evidence type="ECO:0000256" key="1">
    <source>
        <dbReference type="SAM" id="MobiDB-lite"/>
    </source>
</evidence>
<comment type="caution">
    <text evidence="2">The sequence shown here is derived from an EMBL/GenBank/DDBJ whole genome shotgun (WGS) entry which is preliminary data.</text>
</comment>
<keyword evidence="3" id="KW-1185">Reference proteome</keyword>
<dbReference type="AlphaFoldDB" id="A0AA36MSS7"/>
<name>A0AA36MSS7_9DINO</name>